<evidence type="ECO:0000313" key="2">
    <source>
        <dbReference type="Proteomes" id="UP000316030"/>
    </source>
</evidence>
<reference evidence="1 2" key="1">
    <citation type="submission" date="2017-05" db="EMBL/GenBank/DDBJ databases">
        <authorList>
            <person name="Varghese N."/>
            <person name="Submissions S."/>
        </authorList>
    </citation>
    <scope>NUCLEOTIDE SEQUENCE [LARGE SCALE GENOMIC DNA]</scope>
    <source>
        <strain evidence="1 2">DSM 29506</strain>
    </source>
</reference>
<name>A0A521FCC6_9RHOB</name>
<sequence length="130" mass="13594">MSLMPITPPSPATAILTMTAEYYDYGGGHYSEGWWSALFVSELGAPMVLGSATGPQAADGGTIEGAYYDNNAGYNSFVVRGGSAGLSTISVSGTPYALTFQTTYAGYDLYSFSTGVNIFTDGVDYTIEVS</sequence>
<protein>
    <submittedName>
        <fullName evidence="1">Uncharacterized protein</fullName>
    </submittedName>
</protein>
<gene>
    <name evidence="1" type="ORF">SAMN06265173_12654</name>
</gene>
<accession>A0A521FCC6</accession>
<proteinExistence type="predicted"/>
<dbReference type="Proteomes" id="UP000316030">
    <property type="component" value="Unassembled WGS sequence"/>
</dbReference>
<dbReference type="RefSeq" id="WP_142494365.1">
    <property type="nucleotide sequence ID" value="NZ_FXTO01000026.1"/>
</dbReference>
<dbReference type="AlphaFoldDB" id="A0A521FCC6"/>
<organism evidence="1 2">
    <name type="scientific">Thalassovita litoralis</name>
    <dbReference type="NCBI Taxonomy" id="1010611"/>
    <lineage>
        <taxon>Bacteria</taxon>
        <taxon>Pseudomonadati</taxon>
        <taxon>Pseudomonadota</taxon>
        <taxon>Alphaproteobacteria</taxon>
        <taxon>Rhodobacterales</taxon>
        <taxon>Roseobacteraceae</taxon>
        <taxon>Thalassovita</taxon>
    </lineage>
</organism>
<dbReference type="EMBL" id="FXTO01000026">
    <property type="protein sequence ID" value="SMO93848.1"/>
    <property type="molecule type" value="Genomic_DNA"/>
</dbReference>
<keyword evidence="2" id="KW-1185">Reference proteome</keyword>
<evidence type="ECO:0000313" key="1">
    <source>
        <dbReference type="EMBL" id="SMO93848.1"/>
    </source>
</evidence>